<dbReference type="Proteomes" id="UP000499080">
    <property type="component" value="Unassembled WGS sequence"/>
</dbReference>
<reference evidence="3 4" key="1">
    <citation type="journal article" date="2019" name="Sci. Rep.">
        <title>Orb-weaving spider Araneus ventricosus genome elucidates the spidroin gene catalogue.</title>
        <authorList>
            <person name="Kono N."/>
            <person name="Nakamura H."/>
            <person name="Ohtoshi R."/>
            <person name="Moran D.A.P."/>
            <person name="Shinohara A."/>
            <person name="Yoshida Y."/>
            <person name="Fujiwara M."/>
            <person name="Mori M."/>
            <person name="Tomita M."/>
            <person name="Arakawa K."/>
        </authorList>
    </citation>
    <scope>NUCLEOTIDE SEQUENCE [LARGE SCALE GENOMIC DNA]</scope>
</reference>
<sequence>MRILRSKPNSIKDPQVCGPGAANKSDDKVFTGPLGRALWKFGAWF</sequence>
<gene>
    <name evidence="3" type="ORF">AVEN_110189_1</name>
    <name evidence="2" type="ORF">AVEN_32150_1</name>
</gene>
<proteinExistence type="predicted"/>
<feature type="non-terminal residue" evidence="3">
    <location>
        <position position="45"/>
    </location>
</feature>
<name>A0A4Y2EBZ1_ARAVE</name>
<protein>
    <submittedName>
        <fullName evidence="3">Uncharacterized protein</fullName>
    </submittedName>
</protein>
<evidence type="ECO:0000256" key="1">
    <source>
        <dbReference type="SAM" id="MobiDB-lite"/>
    </source>
</evidence>
<comment type="caution">
    <text evidence="3">The sequence shown here is derived from an EMBL/GenBank/DDBJ whole genome shotgun (WGS) entry which is preliminary data.</text>
</comment>
<evidence type="ECO:0000313" key="4">
    <source>
        <dbReference type="Proteomes" id="UP000499080"/>
    </source>
</evidence>
<evidence type="ECO:0000313" key="2">
    <source>
        <dbReference type="EMBL" id="GBM26566.1"/>
    </source>
</evidence>
<accession>A0A4Y2EBZ1</accession>
<organism evidence="3 4">
    <name type="scientific">Araneus ventricosus</name>
    <name type="common">Orbweaver spider</name>
    <name type="synonym">Epeira ventricosa</name>
    <dbReference type="NCBI Taxonomy" id="182803"/>
    <lineage>
        <taxon>Eukaryota</taxon>
        <taxon>Metazoa</taxon>
        <taxon>Ecdysozoa</taxon>
        <taxon>Arthropoda</taxon>
        <taxon>Chelicerata</taxon>
        <taxon>Arachnida</taxon>
        <taxon>Araneae</taxon>
        <taxon>Araneomorphae</taxon>
        <taxon>Entelegynae</taxon>
        <taxon>Araneoidea</taxon>
        <taxon>Araneidae</taxon>
        <taxon>Araneus</taxon>
    </lineage>
</organism>
<keyword evidence="4" id="KW-1185">Reference proteome</keyword>
<feature type="region of interest" description="Disordered" evidence="1">
    <location>
        <begin position="1"/>
        <end position="24"/>
    </location>
</feature>
<dbReference type="EMBL" id="BGPR01169743">
    <property type="protein sequence ID" value="GBM26602.1"/>
    <property type="molecule type" value="Genomic_DNA"/>
</dbReference>
<dbReference type="AlphaFoldDB" id="A0A4Y2EBZ1"/>
<dbReference type="EMBL" id="BGPR01169732">
    <property type="protein sequence ID" value="GBM26566.1"/>
    <property type="molecule type" value="Genomic_DNA"/>
</dbReference>
<evidence type="ECO:0000313" key="3">
    <source>
        <dbReference type="EMBL" id="GBM26602.1"/>
    </source>
</evidence>